<dbReference type="EMBL" id="MAAX01000073">
    <property type="protein sequence ID" value="OUS18018.1"/>
    <property type="molecule type" value="Genomic_DNA"/>
</dbReference>
<sequence length="426" mass="49719">MDKKSKIYLYIFFGLVALLFIAELLTPPPLSWEESYTSGDKIPFGAYVLYDQLDELFEDNKVSTVKVDPVSFLKNKDEEENANYIFINNYLGFDQTEVDYLMKFAERGNKVFVSTRSITGALGDSLKLESNRFYQYYEQDTVRVRLNNPQFQNRSYIYKRGSAYRHFVNYDTTRTTVLGEVLPFEPVKGYLKKFLGEKKDSTNSLIESAIEKSKSRQVPQANFVEVKVGDGAIYYHLNPIAFTNYYMLEEGKEQYVAEVLSYLNDGPVYFDDYGKSGRRVVASPLRFILSNTALKWAWYLTLFTVFIYFLFKSKREQRAVPVIKPLENSTVEFTKTIGNLYFQSGDVTGIINKKINFFLEKLRSKYFVHTEKMDEVFIKRLSVKTGVSEKQTKDIIDYINHLRAKPVHSDYELKQLNKKIQDFFKD</sequence>
<dbReference type="AlphaFoldDB" id="A0A1Z8B684"/>
<dbReference type="RefSeq" id="WP_303686179.1">
    <property type="nucleotide sequence ID" value="NZ_CAJXYO010000016.1"/>
</dbReference>
<dbReference type="Pfam" id="PF14258">
    <property type="entry name" value="DUF4350"/>
    <property type="match status" value="1"/>
</dbReference>
<feature type="domain" description="DUF4350" evidence="2">
    <location>
        <begin position="40"/>
        <end position="259"/>
    </location>
</feature>
<evidence type="ECO:0000259" key="2">
    <source>
        <dbReference type="Pfam" id="PF14258"/>
    </source>
</evidence>
<evidence type="ECO:0000313" key="4">
    <source>
        <dbReference type="Proteomes" id="UP000196102"/>
    </source>
</evidence>
<proteinExistence type="predicted"/>
<name>A0A1Z8B684_9FLAO</name>
<keyword evidence="1" id="KW-0812">Transmembrane</keyword>
<dbReference type="InterPro" id="IPR025646">
    <property type="entry name" value="DUF4350"/>
</dbReference>
<keyword evidence="1" id="KW-0472">Membrane</keyword>
<evidence type="ECO:0000313" key="3">
    <source>
        <dbReference type="EMBL" id="OUS18018.1"/>
    </source>
</evidence>
<protein>
    <recommendedName>
        <fullName evidence="2">DUF4350 domain-containing protein</fullName>
    </recommendedName>
</protein>
<gene>
    <name evidence="3" type="ORF">A9Q93_04440</name>
</gene>
<feature type="transmembrane region" description="Helical" evidence="1">
    <location>
        <begin position="7"/>
        <end position="25"/>
    </location>
</feature>
<evidence type="ECO:0000256" key="1">
    <source>
        <dbReference type="SAM" id="Phobius"/>
    </source>
</evidence>
<comment type="caution">
    <text evidence="3">The sequence shown here is derived from an EMBL/GenBank/DDBJ whole genome shotgun (WGS) entry which is preliminary data.</text>
</comment>
<dbReference type="Proteomes" id="UP000196102">
    <property type="component" value="Unassembled WGS sequence"/>
</dbReference>
<accession>A0A1Z8B684</accession>
<reference evidence="4" key="1">
    <citation type="journal article" date="2017" name="Proc. Natl. Acad. Sci. U.S.A.">
        <title>Simulation of Deepwater Horizon oil plume reveals substrate specialization within a complex community of hydrocarbon-degraders.</title>
        <authorList>
            <person name="Hu P."/>
            <person name="Dubinsky E.A."/>
            <person name="Probst A.J."/>
            <person name="Wang J."/>
            <person name="Sieber C.M.K."/>
            <person name="Tom L.M."/>
            <person name="Gardinali P."/>
            <person name="Banfield J.F."/>
            <person name="Atlas R.M."/>
            <person name="Andersen G.L."/>
        </authorList>
    </citation>
    <scope>NUCLEOTIDE SEQUENCE [LARGE SCALE GENOMIC DNA]</scope>
</reference>
<organism evidence="3 4">
    <name type="scientific">Nonlabens dokdonensis</name>
    <dbReference type="NCBI Taxonomy" id="328515"/>
    <lineage>
        <taxon>Bacteria</taxon>
        <taxon>Pseudomonadati</taxon>
        <taxon>Bacteroidota</taxon>
        <taxon>Flavobacteriia</taxon>
        <taxon>Flavobacteriales</taxon>
        <taxon>Flavobacteriaceae</taxon>
        <taxon>Nonlabens</taxon>
    </lineage>
</organism>
<feature type="transmembrane region" description="Helical" evidence="1">
    <location>
        <begin position="293"/>
        <end position="311"/>
    </location>
</feature>
<keyword evidence="1" id="KW-1133">Transmembrane helix</keyword>